<comment type="caution">
    <text evidence="1">The sequence shown here is derived from an EMBL/GenBank/DDBJ whole genome shotgun (WGS) entry which is preliminary data.</text>
</comment>
<accession>A0AAN6RZL8</accession>
<dbReference type="Proteomes" id="UP001303473">
    <property type="component" value="Unassembled WGS sequence"/>
</dbReference>
<organism evidence="1 2">
    <name type="scientific">Diplogelasinospora grovesii</name>
    <dbReference type="NCBI Taxonomy" id="303347"/>
    <lineage>
        <taxon>Eukaryota</taxon>
        <taxon>Fungi</taxon>
        <taxon>Dikarya</taxon>
        <taxon>Ascomycota</taxon>
        <taxon>Pezizomycotina</taxon>
        <taxon>Sordariomycetes</taxon>
        <taxon>Sordariomycetidae</taxon>
        <taxon>Sordariales</taxon>
        <taxon>Diplogelasinosporaceae</taxon>
        <taxon>Diplogelasinospora</taxon>
    </lineage>
</organism>
<dbReference type="AlphaFoldDB" id="A0AAN6RZL8"/>
<sequence>MTFAVQKNVGFAPRIIVLLASHTKKEIEELDSDGLEELLKFHREAAFNAGKRLHAAFADAAHRCLIQEDEEYEDDSSVDGKDSILDGDSQALVGDFYAFITAILKHNPALCLIQFTLNKKNGKENDGTSLIQAMFSWHFGPEDRDEVADLGIKQSGGVLDCMSGSMKLFARLPISFQVRRQNELYLARGKDSPRRHDLHKATQTAWSRTMMSLINDDFSWLASEYIYFGPEGHKEKKHKIQGVTPTRVRRRFEMDDLWLGTLTSAIKYNII</sequence>
<name>A0AAN6RZL8_9PEZI</name>
<evidence type="ECO:0000313" key="2">
    <source>
        <dbReference type="Proteomes" id="UP001303473"/>
    </source>
</evidence>
<evidence type="ECO:0000313" key="1">
    <source>
        <dbReference type="EMBL" id="KAK3934984.1"/>
    </source>
</evidence>
<protein>
    <submittedName>
        <fullName evidence="1">Uncharacterized protein</fullName>
    </submittedName>
</protein>
<keyword evidence="2" id="KW-1185">Reference proteome</keyword>
<gene>
    <name evidence="1" type="ORF">QBC46DRAFT_413441</name>
</gene>
<dbReference type="EMBL" id="MU853948">
    <property type="protein sequence ID" value="KAK3934984.1"/>
    <property type="molecule type" value="Genomic_DNA"/>
</dbReference>
<reference evidence="2" key="1">
    <citation type="journal article" date="2023" name="Mol. Phylogenet. Evol.">
        <title>Genome-scale phylogeny and comparative genomics of the fungal order Sordariales.</title>
        <authorList>
            <person name="Hensen N."/>
            <person name="Bonometti L."/>
            <person name="Westerberg I."/>
            <person name="Brannstrom I.O."/>
            <person name="Guillou S."/>
            <person name="Cros-Aarteil S."/>
            <person name="Calhoun S."/>
            <person name="Haridas S."/>
            <person name="Kuo A."/>
            <person name="Mondo S."/>
            <person name="Pangilinan J."/>
            <person name="Riley R."/>
            <person name="LaButti K."/>
            <person name="Andreopoulos B."/>
            <person name="Lipzen A."/>
            <person name="Chen C."/>
            <person name="Yan M."/>
            <person name="Daum C."/>
            <person name="Ng V."/>
            <person name="Clum A."/>
            <person name="Steindorff A."/>
            <person name="Ohm R.A."/>
            <person name="Martin F."/>
            <person name="Silar P."/>
            <person name="Natvig D.O."/>
            <person name="Lalanne C."/>
            <person name="Gautier V."/>
            <person name="Ament-Velasquez S.L."/>
            <person name="Kruys A."/>
            <person name="Hutchinson M.I."/>
            <person name="Powell A.J."/>
            <person name="Barry K."/>
            <person name="Miller A.N."/>
            <person name="Grigoriev I.V."/>
            <person name="Debuchy R."/>
            <person name="Gladieux P."/>
            <person name="Hiltunen Thoren M."/>
            <person name="Johannesson H."/>
        </authorList>
    </citation>
    <scope>NUCLEOTIDE SEQUENCE [LARGE SCALE GENOMIC DNA]</scope>
    <source>
        <strain evidence="2">CBS 340.73</strain>
    </source>
</reference>
<proteinExistence type="predicted"/>